<protein>
    <submittedName>
        <fullName evidence="1">Uncharacterized protein</fullName>
    </submittedName>
</protein>
<dbReference type="AlphaFoldDB" id="A0A7C4JRS2"/>
<proteinExistence type="predicted"/>
<accession>A0A7C4JRS2</accession>
<gene>
    <name evidence="1" type="ORF">ENT66_08470</name>
</gene>
<reference evidence="1" key="1">
    <citation type="journal article" date="2020" name="mSystems">
        <title>Genome- and Community-Level Interaction Insights into Carbon Utilization and Element Cycling Functions of Hydrothermarchaeota in Hydrothermal Sediment.</title>
        <authorList>
            <person name="Zhou Z."/>
            <person name="Liu Y."/>
            <person name="Xu W."/>
            <person name="Pan J."/>
            <person name="Luo Z.H."/>
            <person name="Li M."/>
        </authorList>
    </citation>
    <scope>NUCLEOTIDE SEQUENCE [LARGE SCALE GENOMIC DNA]</scope>
    <source>
        <strain evidence="1">SpSt-6</strain>
    </source>
</reference>
<evidence type="ECO:0000313" key="1">
    <source>
        <dbReference type="EMBL" id="HGQ86292.1"/>
    </source>
</evidence>
<organism evidence="1">
    <name type="scientific">Thermodesulfobacterium geofontis</name>
    <dbReference type="NCBI Taxonomy" id="1295609"/>
    <lineage>
        <taxon>Bacteria</taxon>
        <taxon>Pseudomonadati</taxon>
        <taxon>Thermodesulfobacteriota</taxon>
        <taxon>Thermodesulfobacteria</taxon>
        <taxon>Thermodesulfobacteriales</taxon>
        <taxon>Thermodesulfobacteriaceae</taxon>
        <taxon>Thermodesulfobacterium</taxon>
    </lineage>
</organism>
<name>A0A7C4JRS2_9BACT</name>
<sequence length="65" mass="7591">MEKNNNQEKELPILCATCAWRSVCVKQFSFDSTTPIKCPDYTPDPELLKELKKEKKELESDKKKD</sequence>
<dbReference type="EMBL" id="DSZN01000132">
    <property type="protein sequence ID" value="HGQ86292.1"/>
    <property type="molecule type" value="Genomic_DNA"/>
</dbReference>
<comment type="caution">
    <text evidence="1">The sequence shown here is derived from an EMBL/GenBank/DDBJ whole genome shotgun (WGS) entry which is preliminary data.</text>
</comment>